<keyword evidence="2" id="KW-0433">Leucine-rich repeat</keyword>
<dbReference type="GO" id="GO:0005524">
    <property type="term" value="F:ATP binding"/>
    <property type="evidence" value="ECO:0007669"/>
    <property type="project" value="InterPro"/>
</dbReference>
<dbReference type="GO" id="GO:0016020">
    <property type="term" value="C:membrane"/>
    <property type="evidence" value="ECO:0007669"/>
    <property type="project" value="UniProtKB-SubCell"/>
</dbReference>
<reference evidence="8 9" key="1">
    <citation type="submission" date="2018-02" db="EMBL/GenBank/DDBJ databases">
        <title>Draft genome of wild Prunus yedoensis var. nudiflora.</title>
        <authorList>
            <person name="Baek S."/>
            <person name="Kim J.-H."/>
            <person name="Choi K."/>
            <person name="Kim G.-B."/>
            <person name="Cho A."/>
            <person name="Jang H."/>
            <person name="Shin C.-H."/>
            <person name="Yu H.-J."/>
            <person name="Mun J.-H."/>
        </authorList>
    </citation>
    <scope>NUCLEOTIDE SEQUENCE [LARGE SCALE GENOMIC DNA]</scope>
    <source>
        <strain evidence="9">cv. Jeju island</strain>
        <tissue evidence="8">Leaf</tissue>
    </source>
</reference>
<organism evidence="8 9">
    <name type="scientific">Prunus yedoensis var. nudiflora</name>
    <dbReference type="NCBI Taxonomy" id="2094558"/>
    <lineage>
        <taxon>Eukaryota</taxon>
        <taxon>Viridiplantae</taxon>
        <taxon>Streptophyta</taxon>
        <taxon>Embryophyta</taxon>
        <taxon>Tracheophyta</taxon>
        <taxon>Spermatophyta</taxon>
        <taxon>Magnoliopsida</taxon>
        <taxon>eudicotyledons</taxon>
        <taxon>Gunneridae</taxon>
        <taxon>Pentapetalae</taxon>
        <taxon>rosids</taxon>
        <taxon>fabids</taxon>
        <taxon>Rosales</taxon>
        <taxon>Rosaceae</taxon>
        <taxon>Amygdaloideae</taxon>
        <taxon>Amygdaleae</taxon>
        <taxon>Prunus</taxon>
    </lineage>
</organism>
<dbReference type="PANTHER" id="PTHR27008:SF577">
    <property type="entry name" value="PROTEIN KINASE DOMAIN-CONTAINING PROTEIN"/>
    <property type="match status" value="1"/>
</dbReference>
<sequence length="215" mass="23935">MALKLLDNIPTTLKFIILIHSCFCTFIVCNTKKKTKEQTSSDSEKFLRVSYQSLLKATDGFSSATWLVWAVLAPFILVRHGASKSFTAECEAHSNLEKVLSACSGSDYSSHDFKALIYDVMVTGSLEEWLHPIQTIGETNKRPKSSTFSQRLNIVIDVAMALDYMHHHCQTPIVHCHLKPSDVLLNDDMTGHVGDFGLARFLPKTFDGNHSSSIG</sequence>
<evidence type="ECO:0000256" key="3">
    <source>
        <dbReference type="ARBA" id="ARBA00022692"/>
    </source>
</evidence>
<dbReference type="AlphaFoldDB" id="A0A314XPJ1"/>
<keyword evidence="3" id="KW-0812">Transmembrane</keyword>
<dbReference type="Proteomes" id="UP000250321">
    <property type="component" value="Unassembled WGS sequence"/>
</dbReference>
<feature type="domain" description="Protein kinase" evidence="7">
    <location>
        <begin position="1"/>
        <end position="215"/>
    </location>
</feature>
<evidence type="ECO:0000259" key="7">
    <source>
        <dbReference type="PROSITE" id="PS50011"/>
    </source>
</evidence>
<evidence type="ECO:0000256" key="5">
    <source>
        <dbReference type="ARBA" id="ARBA00022989"/>
    </source>
</evidence>
<evidence type="ECO:0000256" key="1">
    <source>
        <dbReference type="ARBA" id="ARBA00004370"/>
    </source>
</evidence>
<dbReference type="PROSITE" id="PS50011">
    <property type="entry name" value="PROTEIN_KINASE_DOM"/>
    <property type="match status" value="1"/>
</dbReference>
<keyword evidence="4" id="KW-0677">Repeat</keyword>
<evidence type="ECO:0000256" key="6">
    <source>
        <dbReference type="ARBA" id="ARBA00023136"/>
    </source>
</evidence>
<dbReference type="Gene3D" id="1.10.510.10">
    <property type="entry name" value="Transferase(Phosphotransferase) domain 1"/>
    <property type="match status" value="1"/>
</dbReference>
<keyword evidence="9" id="KW-1185">Reference proteome</keyword>
<dbReference type="InterPro" id="IPR000719">
    <property type="entry name" value="Prot_kinase_dom"/>
</dbReference>
<protein>
    <recommendedName>
        <fullName evidence="7">Protein kinase domain-containing protein</fullName>
    </recommendedName>
</protein>
<dbReference type="PANTHER" id="PTHR27008">
    <property type="entry name" value="OS04G0122200 PROTEIN"/>
    <property type="match status" value="1"/>
</dbReference>
<comment type="subcellular location">
    <subcellularLocation>
        <location evidence="1">Membrane</location>
    </subcellularLocation>
</comment>
<gene>
    <name evidence="8" type="ORF">Pyn_25892</name>
</gene>
<evidence type="ECO:0000313" key="9">
    <source>
        <dbReference type="Proteomes" id="UP000250321"/>
    </source>
</evidence>
<comment type="caution">
    <text evidence="8">The sequence shown here is derived from an EMBL/GenBank/DDBJ whole genome shotgun (WGS) entry which is preliminary data.</text>
</comment>
<evidence type="ECO:0000313" key="8">
    <source>
        <dbReference type="EMBL" id="PQP94419.1"/>
    </source>
</evidence>
<name>A0A314XPJ1_PRUYE</name>
<dbReference type="InterPro" id="IPR011009">
    <property type="entry name" value="Kinase-like_dom_sf"/>
</dbReference>
<dbReference type="OrthoDB" id="1165887at2759"/>
<dbReference type="GO" id="GO:0004672">
    <property type="term" value="F:protein kinase activity"/>
    <property type="evidence" value="ECO:0007669"/>
    <property type="project" value="InterPro"/>
</dbReference>
<keyword evidence="6" id="KW-0472">Membrane</keyword>
<evidence type="ECO:0000256" key="4">
    <source>
        <dbReference type="ARBA" id="ARBA00022737"/>
    </source>
</evidence>
<accession>A0A314XPJ1</accession>
<dbReference type="EMBL" id="PJQY01002344">
    <property type="protein sequence ID" value="PQP94419.1"/>
    <property type="molecule type" value="Genomic_DNA"/>
</dbReference>
<proteinExistence type="predicted"/>
<dbReference type="STRING" id="2094558.A0A314XPJ1"/>
<dbReference type="Pfam" id="PF00069">
    <property type="entry name" value="Pkinase"/>
    <property type="match status" value="1"/>
</dbReference>
<dbReference type="InterPro" id="IPR051809">
    <property type="entry name" value="Plant_receptor-like_S/T_kinase"/>
</dbReference>
<dbReference type="SUPFAM" id="SSF56112">
    <property type="entry name" value="Protein kinase-like (PK-like)"/>
    <property type="match status" value="1"/>
</dbReference>
<keyword evidence="5" id="KW-1133">Transmembrane helix</keyword>
<evidence type="ECO:0000256" key="2">
    <source>
        <dbReference type="ARBA" id="ARBA00022614"/>
    </source>
</evidence>